<feature type="region of interest" description="Disordered" evidence="1">
    <location>
        <begin position="1"/>
        <end position="44"/>
    </location>
</feature>
<dbReference type="AlphaFoldDB" id="A0A6J4SD40"/>
<sequence>MDVDAKGIGLVYSRDPERRGRAGERRGEGEGASRTISGPEPVFR</sequence>
<accession>A0A6J4SD40</accession>
<evidence type="ECO:0000313" key="2">
    <source>
        <dbReference type="EMBL" id="CAA9496122.1"/>
    </source>
</evidence>
<evidence type="ECO:0000256" key="1">
    <source>
        <dbReference type="SAM" id="MobiDB-lite"/>
    </source>
</evidence>
<organism evidence="2">
    <name type="scientific">uncultured Rubrobacteraceae bacterium</name>
    <dbReference type="NCBI Taxonomy" id="349277"/>
    <lineage>
        <taxon>Bacteria</taxon>
        <taxon>Bacillati</taxon>
        <taxon>Actinomycetota</taxon>
        <taxon>Rubrobacteria</taxon>
        <taxon>Rubrobacterales</taxon>
        <taxon>Rubrobacteraceae</taxon>
        <taxon>environmental samples</taxon>
    </lineage>
</organism>
<protein>
    <submittedName>
        <fullName evidence="2">Uncharacterized protein</fullName>
    </submittedName>
</protein>
<name>A0A6J4SD40_9ACTN</name>
<feature type="compositionally biased region" description="Basic and acidic residues" evidence="1">
    <location>
        <begin position="14"/>
        <end position="31"/>
    </location>
</feature>
<dbReference type="EMBL" id="CADCVI010000251">
    <property type="protein sequence ID" value="CAA9496122.1"/>
    <property type="molecule type" value="Genomic_DNA"/>
</dbReference>
<reference evidence="2" key="1">
    <citation type="submission" date="2020-02" db="EMBL/GenBank/DDBJ databases">
        <authorList>
            <person name="Meier V. D."/>
        </authorList>
    </citation>
    <scope>NUCLEOTIDE SEQUENCE</scope>
    <source>
        <strain evidence="2">AVDCRST_MAG25</strain>
    </source>
</reference>
<gene>
    <name evidence="2" type="ORF">AVDCRST_MAG25-3652</name>
</gene>
<proteinExistence type="predicted"/>